<dbReference type="VEuPathDB" id="FungiDB:ASPNIDRAFT2_1141731"/>
<dbReference type="Pfam" id="PF00106">
    <property type="entry name" value="adh_short"/>
    <property type="match status" value="1"/>
</dbReference>
<evidence type="ECO:0000313" key="3">
    <source>
        <dbReference type="Proteomes" id="UP000068243"/>
    </source>
</evidence>
<gene>
    <name evidence="2" type="ORF">ABL_05344</name>
</gene>
<feature type="compositionally biased region" description="Low complexity" evidence="1">
    <location>
        <begin position="588"/>
        <end position="602"/>
    </location>
</feature>
<feature type="compositionally biased region" description="Basic and acidic residues" evidence="1">
    <location>
        <begin position="461"/>
        <end position="470"/>
    </location>
</feature>
<dbReference type="VEuPathDB" id="FungiDB:M747DRAFT_291428"/>
<organism evidence="2 3">
    <name type="scientific">Aspergillus niger</name>
    <dbReference type="NCBI Taxonomy" id="5061"/>
    <lineage>
        <taxon>Eukaryota</taxon>
        <taxon>Fungi</taxon>
        <taxon>Dikarya</taxon>
        <taxon>Ascomycota</taxon>
        <taxon>Pezizomycotina</taxon>
        <taxon>Eurotiomycetes</taxon>
        <taxon>Eurotiomycetidae</taxon>
        <taxon>Eurotiales</taxon>
        <taxon>Aspergillaceae</taxon>
        <taxon>Aspergillus</taxon>
        <taxon>Aspergillus subgen. Circumdati</taxon>
    </lineage>
</organism>
<dbReference type="OrthoDB" id="4204700at2759"/>
<dbReference type="Proteomes" id="UP000068243">
    <property type="component" value="Unassembled WGS sequence"/>
</dbReference>
<comment type="caution">
    <text evidence="2">The sequence shown here is derived from an EMBL/GenBank/DDBJ whole genome shotgun (WGS) entry which is preliminary data.</text>
</comment>
<reference evidence="3" key="1">
    <citation type="journal article" date="2016" name="Genome Announc.">
        <title>Draft genome sequence of Aspergillus niger strain An76.</title>
        <authorList>
            <person name="Gong W."/>
            <person name="Cheng Z."/>
            <person name="Zhang H."/>
            <person name="Liu L."/>
            <person name="Gao P."/>
            <person name="Wang L."/>
        </authorList>
    </citation>
    <scope>NUCLEOTIDE SEQUENCE [LARGE SCALE GENOMIC DNA]</scope>
    <source>
        <strain evidence="3">An76</strain>
    </source>
</reference>
<evidence type="ECO:0000256" key="1">
    <source>
        <dbReference type="SAM" id="MobiDB-lite"/>
    </source>
</evidence>
<dbReference type="InterPro" id="IPR002347">
    <property type="entry name" value="SDR_fam"/>
</dbReference>
<dbReference type="InterPro" id="IPR036291">
    <property type="entry name" value="NAD(P)-bd_dom_sf"/>
</dbReference>
<feature type="region of interest" description="Disordered" evidence="1">
    <location>
        <begin position="213"/>
        <end position="276"/>
    </location>
</feature>
<feature type="compositionally biased region" description="Polar residues" evidence="1">
    <location>
        <begin position="628"/>
        <end position="639"/>
    </location>
</feature>
<dbReference type="PANTHER" id="PTHR43431:SF7">
    <property type="entry name" value="OXIDOREDUCTASE, SHORT CHAIN DEHYDROGENASE_REDUCTASE FAMILY (AFU_ORTHOLOGUE AFUA_5G14000)"/>
    <property type="match status" value="1"/>
</dbReference>
<name>A0A124BXK4_ASPNG</name>
<feature type="region of interest" description="Disordered" evidence="1">
    <location>
        <begin position="458"/>
        <end position="646"/>
    </location>
</feature>
<dbReference type="PaxDb" id="5061-CADANGAP00011258"/>
<evidence type="ECO:0000313" key="2">
    <source>
        <dbReference type="EMBL" id="GAQ42683.1"/>
    </source>
</evidence>
<dbReference type="PANTHER" id="PTHR43431">
    <property type="entry name" value="OXIDOREDUCTASE, SHORT CHAIN DEHYDROGENASE/REDUCTASE FAMILY (AFU_ORTHOLOGUE AFUA_5G14000)"/>
    <property type="match status" value="1"/>
</dbReference>
<dbReference type="Gene3D" id="3.40.50.720">
    <property type="entry name" value="NAD(P)-binding Rossmann-like Domain"/>
    <property type="match status" value="1"/>
</dbReference>
<accession>A0A124BXK4</accession>
<dbReference type="VEuPathDB" id="FungiDB:An14g05430"/>
<dbReference type="VEuPathDB" id="FungiDB:ATCC64974_4450"/>
<dbReference type="AlphaFoldDB" id="A0A124BXK4"/>
<dbReference type="VEuPathDB" id="FungiDB:An14g05420"/>
<proteinExistence type="predicted"/>
<feature type="compositionally biased region" description="Low complexity" evidence="1">
    <location>
        <begin position="232"/>
        <end position="245"/>
    </location>
</feature>
<dbReference type="SUPFAM" id="SSF51735">
    <property type="entry name" value="NAD(P)-binding Rossmann-fold domains"/>
    <property type="match status" value="1"/>
</dbReference>
<dbReference type="VEuPathDB" id="FungiDB:ASPNIDRAFT2_1181341"/>
<feature type="compositionally biased region" description="Basic and acidic residues" evidence="1">
    <location>
        <begin position="605"/>
        <end position="627"/>
    </location>
</feature>
<dbReference type="VEuPathDB" id="FungiDB:M747DRAFT_291427"/>
<dbReference type="EMBL" id="BCMY01000008">
    <property type="protein sequence ID" value="GAQ42683.1"/>
    <property type="molecule type" value="Genomic_DNA"/>
</dbReference>
<feature type="compositionally biased region" description="Basic residues" evidence="1">
    <location>
        <begin position="219"/>
        <end position="231"/>
    </location>
</feature>
<protein>
    <submittedName>
        <fullName evidence="2">Uncharacterized protein</fullName>
    </submittedName>
</protein>
<dbReference type="VEuPathDB" id="FungiDB:ATCC64974_4440"/>
<sequence length="646" mass="70279">MATKPFAIIAGVGPGTGASIARRFAKSYPIVVLARNPANYQPVVDEINSAGGQATGISADLSDTTGVRSAFEQIKSQFQGSSLAAAVFNSGGGFVRKPFLELTETDFASGFESQGKGAFNFAQNVLPLFPAESQGGLKYPPTLIFTGATASLKGSAQFASFAAGKFALRALAQSLAREFGPKGIHVSHVIIDGVIDIPRTKGWVFEKEDAKLDPEAHKPPPHHQFHHHHHPSSPSITTSTTPASHPQHHSFAHTTMSYTTDPPPSGDPPAVFKDPNDPFSRFHPLKVNPKLFKRPDPITLYLGFGGQGVWSSLVTMNVIRTLEQHQRIAHRPLTQAEADATIEHSTARLYHSRIGQPVGVLVGMIACYKASQRTEIWKKNFAPEAGIRRYDLLIAGIQKWVRENPNTWRQDAARAGFQSVFVAIVCLMIGDGIAGARDINDMMNDSRLTGLWAEARKRRGEMRGAGDRTGRMPPPPTTPMPGSKGEEQSQLPQQGDGLGVQTGSDEEAAKFGSSTTSWGTETKKVATPSYETSRSSRDKADDFWDDASPVAAEYRDKDQSVPGESAWERIRKQNNVSAQREVRTVYKPASSSTASAPAPATANDKPSERELAQAEFDRMIEAERKMSTDSLNTPQQHTSGWWGKWD</sequence>